<evidence type="ECO:0000313" key="1">
    <source>
        <dbReference type="EMBL" id="NIL29061.1"/>
    </source>
</evidence>
<dbReference type="EMBL" id="JAASAN010000023">
    <property type="protein sequence ID" value="NIL29061.1"/>
    <property type="molecule type" value="Genomic_DNA"/>
</dbReference>
<reference evidence="1" key="1">
    <citation type="submission" date="2020-03" db="EMBL/GenBank/DDBJ databases">
        <authorList>
            <person name="Kislichkina A."/>
            <person name="Dentovskaya S."/>
            <person name="Shaikhutdinov R."/>
            <person name="Ivanov S."/>
            <person name="Sizova A."/>
            <person name="Solomentsev V."/>
            <person name="Bogun A."/>
        </authorList>
    </citation>
    <scope>NUCLEOTIDE SEQUENCE</scope>
    <source>
        <strain evidence="1">SCPM-O-B-8025</strain>
    </source>
</reference>
<organism evidence="1 2">
    <name type="scientific">Yersinia massiliensis</name>
    <dbReference type="NCBI Taxonomy" id="419257"/>
    <lineage>
        <taxon>Bacteria</taxon>
        <taxon>Pseudomonadati</taxon>
        <taxon>Pseudomonadota</taxon>
        <taxon>Gammaproteobacteria</taxon>
        <taxon>Enterobacterales</taxon>
        <taxon>Yersiniaceae</taxon>
        <taxon>Yersinia</taxon>
    </lineage>
</organism>
<protein>
    <recommendedName>
        <fullName evidence="3">Adhesin</fullName>
    </recommendedName>
</protein>
<evidence type="ECO:0008006" key="3">
    <source>
        <dbReference type="Google" id="ProtNLM"/>
    </source>
</evidence>
<sequence>MTHSRSTLVIQDSATDSDMLAGKDISLTGKNVAILAAENQSSQTHRVEQKSSGLTLALSDAVGSVLNTAVTTAKDASEENNGRLAALQGVKAALG</sequence>
<gene>
    <name evidence="1" type="ORF">HB980_21285</name>
</gene>
<comment type="caution">
    <text evidence="1">The sequence shown here is derived from an EMBL/GenBank/DDBJ whole genome shotgun (WGS) entry which is preliminary data.</text>
</comment>
<dbReference type="Proteomes" id="UP000698240">
    <property type="component" value="Unassembled WGS sequence"/>
</dbReference>
<name>A0AA91BK69_9GAMM</name>
<proteinExistence type="predicted"/>
<feature type="non-terminal residue" evidence="1">
    <location>
        <position position="95"/>
    </location>
</feature>
<dbReference type="AlphaFoldDB" id="A0AA91BK69"/>
<evidence type="ECO:0000313" key="2">
    <source>
        <dbReference type="Proteomes" id="UP000698240"/>
    </source>
</evidence>
<accession>A0AA91BK69</accession>